<organism evidence="5 6">
    <name type="scientific">Sphagnurus paluster</name>
    <dbReference type="NCBI Taxonomy" id="117069"/>
    <lineage>
        <taxon>Eukaryota</taxon>
        <taxon>Fungi</taxon>
        <taxon>Dikarya</taxon>
        <taxon>Basidiomycota</taxon>
        <taxon>Agaricomycotina</taxon>
        <taxon>Agaricomycetes</taxon>
        <taxon>Agaricomycetidae</taxon>
        <taxon>Agaricales</taxon>
        <taxon>Tricholomatineae</taxon>
        <taxon>Lyophyllaceae</taxon>
        <taxon>Sphagnurus</taxon>
    </lineage>
</organism>
<dbReference type="InterPro" id="IPR050305">
    <property type="entry name" value="Small_GTPase_Rab"/>
</dbReference>
<evidence type="ECO:0000256" key="2">
    <source>
        <dbReference type="ARBA" id="ARBA00022741"/>
    </source>
</evidence>
<dbReference type="PROSITE" id="PS51419">
    <property type="entry name" value="RAB"/>
    <property type="match status" value="1"/>
</dbReference>
<keyword evidence="3" id="KW-0342">GTP-binding</keyword>
<dbReference type="SMART" id="SM00175">
    <property type="entry name" value="RAB"/>
    <property type="match status" value="1"/>
</dbReference>
<reference evidence="5" key="2">
    <citation type="submission" date="2021-10" db="EMBL/GenBank/DDBJ databases">
        <title>Phylogenomics reveals ancestral predisposition of the termite-cultivated fungus Termitomyces towards a domesticated lifestyle.</title>
        <authorList>
            <person name="Auxier B."/>
            <person name="Grum-Grzhimaylo A."/>
            <person name="Cardenas M.E."/>
            <person name="Lodge J.D."/>
            <person name="Laessoe T."/>
            <person name="Pedersen O."/>
            <person name="Smith M.E."/>
            <person name="Kuyper T.W."/>
            <person name="Franco-Molano E.A."/>
            <person name="Baroni T.J."/>
            <person name="Aanen D.K."/>
        </authorList>
    </citation>
    <scope>NUCLEOTIDE SEQUENCE</scope>
    <source>
        <strain evidence="5">D49</strain>
    </source>
</reference>
<keyword evidence="6" id="KW-1185">Reference proteome</keyword>
<gene>
    <name evidence="5" type="ORF">H0H81_008601</name>
</gene>
<dbReference type="Pfam" id="PF00071">
    <property type="entry name" value="Ras"/>
    <property type="match status" value="1"/>
</dbReference>
<evidence type="ECO:0000313" key="6">
    <source>
        <dbReference type="Proteomes" id="UP000717328"/>
    </source>
</evidence>
<dbReference type="SMART" id="SM00174">
    <property type="entry name" value="RHO"/>
    <property type="match status" value="1"/>
</dbReference>
<protein>
    <submittedName>
        <fullName evidence="5">Uncharacterized protein</fullName>
    </submittedName>
</protein>
<dbReference type="SMART" id="SM00173">
    <property type="entry name" value="RAS"/>
    <property type="match status" value="1"/>
</dbReference>
<evidence type="ECO:0000256" key="3">
    <source>
        <dbReference type="ARBA" id="ARBA00023134"/>
    </source>
</evidence>
<dbReference type="GO" id="GO:0005525">
    <property type="term" value="F:GTP binding"/>
    <property type="evidence" value="ECO:0007669"/>
    <property type="project" value="UniProtKB-KW"/>
</dbReference>
<dbReference type="SUPFAM" id="SSF52540">
    <property type="entry name" value="P-loop containing nucleoside triphosphate hydrolases"/>
    <property type="match status" value="1"/>
</dbReference>
<dbReference type="EMBL" id="JABCKI010005954">
    <property type="protein sequence ID" value="KAG5636267.1"/>
    <property type="molecule type" value="Genomic_DNA"/>
</dbReference>
<dbReference type="PROSITE" id="PS51421">
    <property type="entry name" value="RAS"/>
    <property type="match status" value="1"/>
</dbReference>
<evidence type="ECO:0000256" key="4">
    <source>
        <dbReference type="ARBA" id="ARBA00046278"/>
    </source>
</evidence>
<comment type="subcellular location">
    <subcellularLocation>
        <location evidence="4">Endomembrane system</location>
        <topology evidence="4">Lipid-anchor</topology>
        <orientation evidence="4">Cytoplasmic side</orientation>
    </subcellularLocation>
</comment>
<reference evidence="5" key="1">
    <citation type="submission" date="2021-02" db="EMBL/GenBank/DDBJ databases">
        <authorList>
            <person name="Nieuwenhuis M."/>
            <person name="Van De Peppel L.J.J."/>
        </authorList>
    </citation>
    <scope>NUCLEOTIDE SEQUENCE</scope>
    <source>
        <strain evidence="5">D49</strain>
    </source>
</reference>
<dbReference type="OrthoDB" id="5976022at2759"/>
<proteinExistence type="inferred from homology"/>
<name>A0A9P7FWT9_9AGAR</name>
<dbReference type="InterPro" id="IPR001806">
    <property type="entry name" value="Small_GTPase"/>
</dbReference>
<dbReference type="Gene3D" id="3.40.50.300">
    <property type="entry name" value="P-loop containing nucleotide triphosphate hydrolases"/>
    <property type="match status" value="2"/>
</dbReference>
<sequence length="197" mass="22426">MYIEQKNAEAPPLIKFKLLLIGSSSVGKSSLLLRFYDREWDPENQFWSRLPALFALHQFLMQREVYDILNHSSFEAIQGWYDELAKRAPENVVIIIVGNKVDEELSRQVSTAAGKGLAAQMSWPFLEASAKTGAGVEGVFECAVKHTLATPALWEVKPPATIDLKCDYNRFLAQDCRYALMVSGRTRERYLCFRFVN</sequence>
<evidence type="ECO:0000256" key="1">
    <source>
        <dbReference type="ARBA" id="ARBA00006270"/>
    </source>
</evidence>
<dbReference type="PANTHER" id="PTHR47980">
    <property type="entry name" value="LD44762P"/>
    <property type="match status" value="1"/>
</dbReference>
<dbReference type="AlphaFoldDB" id="A0A9P7FWT9"/>
<dbReference type="GO" id="GO:0012505">
    <property type="term" value="C:endomembrane system"/>
    <property type="evidence" value="ECO:0007669"/>
    <property type="project" value="UniProtKB-SubCell"/>
</dbReference>
<dbReference type="InterPro" id="IPR027417">
    <property type="entry name" value="P-loop_NTPase"/>
</dbReference>
<dbReference type="CDD" id="cd00154">
    <property type="entry name" value="Rab"/>
    <property type="match status" value="1"/>
</dbReference>
<comment type="caution">
    <text evidence="5">The sequence shown here is derived from an EMBL/GenBank/DDBJ whole genome shotgun (WGS) entry which is preliminary data.</text>
</comment>
<comment type="similarity">
    <text evidence="1">Belongs to the small GTPase superfamily. Rab family.</text>
</comment>
<dbReference type="GO" id="GO:0003924">
    <property type="term" value="F:GTPase activity"/>
    <property type="evidence" value="ECO:0007669"/>
    <property type="project" value="InterPro"/>
</dbReference>
<keyword evidence="2" id="KW-0547">Nucleotide-binding</keyword>
<dbReference type="Proteomes" id="UP000717328">
    <property type="component" value="Unassembled WGS sequence"/>
</dbReference>
<accession>A0A9P7FWT9</accession>
<evidence type="ECO:0000313" key="5">
    <source>
        <dbReference type="EMBL" id="KAG5636267.1"/>
    </source>
</evidence>